<proteinExistence type="predicted"/>
<feature type="transmembrane region" description="Helical" evidence="2">
    <location>
        <begin position="138"/>
        <end position="155"/>
    </location>
</feature>
<keyword evidence="2" id="KW-0472">Membrane</keyword>
<feature type="compositionally biased region" description="Acidic residues" evidence="1">
    <location>
        <begin position="234"/>
        <end position="245"/>
    </location>
</feature>
<gene>
    <name evidence="3" type="ORF">GCM10023320_83020</name>
</gene>
<evidence type="ECO:0000313" key="3">
    <source>
        <dbReference type="EMBL" id="GAA5142597.1"/>
    </source>
</evidence>
<accession>A0ABP9PF65</accession>
<feature type="region of interest" description="Disordered" evidence="1">
    <location>
        <begin position="42"/>
        <end position="120"/>
    </location>
</feature>
<organism evidence="3 4">
    <name type="scientific">Pseudonocardia adelaidensis</name>
    <dbReference type="NCBI Taxonomy" id="648754"/>
    <lineage>
        <taxon>Bacteria</taxon>
        <taxon>Bacillati</taxon>
        <taxon>Actinomycetota</taxon>
        <taxon>Actinomycetes</taxon>
        <taxon>Pseudonocardiales</taxon>
        <taxon>Pseudonocardiaceae</taxon>
        <taxon>Pseudonocardia</taxon>
    </lineage>
</organism>
<dbReference type="NCBIfam" id="NF045516">
    <property type="entry name" value="GlpR"/>
    <property type="match status" value="1"/>
</dbReference>
<feature type="compositionally biased region" description="Basic and acidic residues" evidence="1">
    <location>
        <begin position="91"/>
        <end position="105"/>
    </location>
</feature>
<feature type="transmembrane region" description="Helical" evidence="2">
    <location>
        <begin position="6"/>
        <end position="23"/>
    </location>
</feature>
<dbReference type="Proteomes" id="UP001500804">
    <property type="component" value="Unassembled WGS sequence"/>
</dbReference>
<feature type="region of interest" description="Disordered" evidence="1">
    <location>
        <begin position="228"/>
        <end position="341"/>
    </location>
</feature>
<feature type="compositionally biased region" description="Acidic residues" evidence="1">
    <location>
        <begin position="316"/>
        <end position="326"/>
    </location>
</feature>
<dbReference type="EMBL" id="BAABJO010000062">
    <property type="protein sequence ID" value="GAA5142597.1"/>
    <property type="molecule type" value="Genomic_DNA"/>
</dbReference>
<comment type="caution">
    <text evidence="3">The sequence shown here is derived from an EMBL/GenBank/DDBJ whole genome shotgun (WGS) entry which is preliminary data.</text>
</comment>
<sequence length="341" mass="38067">MPSSMIFASLVVLWLLILVPAVARRRQEVARPSVAALSGRVLDRPRRGPATGREREVDGMDETGRADEPVEDAHDDVLDDADEDTGDDRDDLFTHAADERDDGRWEPPAPRYRPGRGGFDPEAAAQAARRRYAFRQRVVLAMLIVALVTGVIAAVAITGMWWAHAAVDIALVSYLVYLRRQVRLEEAIRERRAARMAGTRRTAAADDPELDAWARRGRDLTRREDRYAAAQDDEHYDDWDDQDAADDGHRDDGHRDDGHRDDGHRDDEEPQRTIATGAAPRERHTPDREPEPAEPALPRLRPAPPPALPAGTSLVEADEDDPEQYDLEGPARPGYRRAAGE</sequence>
<keyword evidence="4" id="KW-1185">Reference proteome</keyword>
<reference evidence="4" key="1">
    <citation type="journal article" date="2019" name="Int. J. Syst. Evol. Microbiol.">
        <title>The Global Catalogue of Microorganisms (GCM) 10K type strain sequencing project: providing services to taxonomists for standard genome sequencing and annotation.</title>
        <authorList>
            <consortium name="The Broad Institute Genomics Platform"/>
            <consortium name="The Broad Institute Genome Sequencing Center for Infectious Disease"/>
            <person name="Wu L."/>
            <person name="Ma J."/>
        </authorList>
    </citation>
    <scope>NUCLEOTIDE SEQUENCE [LARGE SCALE GENOMIC DNA]</scope>
    <source>
        <strain evidence="4">JCM 18302</strain>
    </source>
</reference>
<keyword evidence="2" id="KW-1133">Transmembrane helix</keyword>
<keyword evidence="2" id="KW-0812">Transmembrane</keyword>
<evidence type="ECO:0008006" key="5">
    <source>
        <dbReference type="Google" id="ProtNLM"/>
    </source>
</evidence>
<feature type="compositionally biased region" description="Basic and acidic residues" evidence="1">
    <location>
        <begin position="280"/>
        <end position="291"/>
    </location>
</feature>
<feature type="compositionally biased region" description="Acidic residues" evidence="1">
    <location>
        <begin position="77"/>
        <end position="90"/>
    </location>
</feature>
<feature type="compositionally biased region" description="Basic and acidic residues" evidence="1">
    <location>
        <begin position="42"/>
        <end position="76"/>
    </location>
</feature>
<protein>
    <recommendedName>
        <fullName evidence="5">DUF3040 family protein</fullName>
    </recommendedName>
</protein>
<dbReference type="RefSeq" id="WP_345613415.1">
    <property type="nucleotide sequence ID" value="NZ_BAABJO010000062.1"/>
</dbReference>
<feature type="transmembrane region" description="Helical" evidence="2">
    <location>
        <begin position="161"/>
        <end position="178"/>
    </location>
</feature>
<evidence type="ECO:0000256" key="1">
    <source>
        <dbReference type="SAM" id="MobiDB-lite"/>
    </source>
</evidence>
<name>A0ABP9PF65_9PSEU</name>
<feature type="compositionally biased region" description="Basic and acidic residues" evidence="1">
    <location>
        <begin position="246"/>
        <end position="271"/>
    </location>
</feature>
<evidence type="ECO:0000256" key="2">
    <source>
        <dbReference type="SAM" id="Phobius"/>
    </source>
</evidence>
<dbReference type="InterPro" id="IPR053779">
    <property type="entry name" value="GlpR"/>
</dbReference>
<evidence type="ECO:0000313" key="4">
    <source>
        <dbReference type="Proteomes" id="UP001500804"/>
    </source>
</evidence>